<evidence type="ECO:0000256" key="6">
    <source>
        <dbReference type="ARBA" id="ARBA00023136"/>
    </source>
</evidence>
<dbReference type="Pfam" id="PF03994">
    <property type="entry name" value="DUF350"/>
    <property type="match status" value="2"/>
</dbReference>
<evidence type="ECO:0000256" key="4">
    <source>
        <dbReference type="ARBA" id="ARBA00022692"/>
    </source>
</evidence>
<feature type="transmembrane region" description="Helical" evidence="7">
    <location>
        <begin position="269"/>
        <end position="290"/>
    </location>
</feature>
<dbReference type="InterPro" id="IPR007140">
    <property type="entry name" value="DUF350"/>
</dbReference>
<keyword evidence="3" id="KW-1003">Cell membrane</keyword>
<evidence type="ECO:0000313" key="8">
    <source>
        <dbReference type="EMBL" id="OGG97019.1"/>
    </source>
</evidence>
<evidence type="ECO:0008006" key="10">
    <source>
        <dbReference type="Google" id="ProtNLM"/>
    </source>
</evidence>
<reference evidence="8 9" key="1">
    <citation type="journal article" date="2016" name="Nat. Commun.">
        <title>Thousands of microbial genomes shed light on interconnected biogeochemical processes in an aquifer system.</title>
        <authorList>
            <person name="Anantharaman K."/>
            <person name="Brown C.T."/>
            <person name="Hug L.A."/>
            <person name="Sharon I."/>
            <person name="Castelle C.J."/>
            <person name="Probst A.J."/>
            <person name="Thomas B.C."/>
            <person name="Singh A."/>
            <person name="Wilkins M.J."/>
            <person name="Karaoz U."/>
            <person name="Brodie E.L."/>
            <person name="Williams K.H."/>
            <person name="Hubbard S.S."/>
            <person name="Banfield J.F."/>
        </authorList>
    </citation>
    <scope>NUCLEOTIDE SEQUENCE [LARGE SCALE GENOMIC DNA]</scope>
</reference>
<keyword evidence="6 7" id="KW-0472">Membrane</keyword>
<name>A0A1F6GFY4_9PROT</name>
<feature type="transmembrane region" description="Helical" evidence="7">
    <location>
        <begin position="164"/>
        <end position="184"/>
    </location>
</feature>
<feature type="transmembrane region" description="Helical" evidence="7">
    <location>
        <begin position="60"/>
        <end position="79"/>
    </location>
</feature>
<comment type="caution">
    <text evidence="8">The sequence shown here is derived from an EMBL/GenBank/DDBJ whole genome shotgun (WGS) entry which is preliminary data.</text>
</comment>
<dbReference type="AlphaFoldDB" id="A0A1F6GFY4"/>
<comment type="similarity">
    <text evidence="2">Belongs to the UPF0719 family.</text>
</comment>
<feature type="transmembrane region" description="Helical" evidence="7">
    <location>
        <begin position="226"/>
        <end position="249"/>
    </location>
</feature>
<feature type="transmembrane region" description="Helical" evidence="7">
    <location>
        <begin position="196"/>
        <end position="220"/>
    </location>
</feature>
<evidence type="ECO:0000256" key="1">
    <source>
        <dbReference type="ARBA" id="ARBA00004651"/>
    </source>
</evidence>
<proteinExistence type="inferred from homology"/>
<dbReference type="EMBL" id="MFNE01000006">
    <property type="protein sequence ID" value="OGG97019.1"/>
    <property type="molecule type" value="Genomic_DNA"/>
</dbReference>
<protein>
    <recommendedName>
        <fullName evidence="10">DUF350 domain-containing protein</fullName>
    </recommendedName>
</protein>
<dbReference type="Proteomes" id="UP000178449">
    <property type="component" value="Unassembled WGS sequence"/>
</dbReference>
<evidence type="ECO:0000313" key="9">
    <source>
        <dbReference type="Proteomes" id="UP000178449"/>
    </source>
</evidence>
<dbReference type="STRING" id="1817772.A2527_02880"/>
<evidence type="ECO:0000256" key="7">
    <source>
        <dbReference type="SAM" id="Phobius"/>
    </source>
</evidence>
<keyword evidence="5 7" id="KW-1133">Transmembrane helix</keyword>
<keyword evidence="4 7" id="KW-0812">Transmembrane</keyword>
<evidence type="ECO:0000256" key="2">
    <source>
        <dbReference type="ARBA" id="ARBA00005779"/>
    </source>
</evidence>
<feature type="transmembrane region" description="Helical" evidence="7">
    <location>
        <begin position="91"/>
        <end position="110"/>
    </location>
</feature>
<dbReference type="PANTHER" id="PTHR40043:SF1">
    <property type="entry name" value="UPF0719 INNER MEMBRANE PROTEIN YJFL"/>
    <property type="match status" value="1"/>
</dbReference>
<evidence type="ECO:0000256" key="5">
    <source>
        <dbReference type="ARBA" id="ARBA00022989"/>
    </source>
</evidence>
<sequence length="291" mass="31271">MDEIISEMFGFEGTGGLSHFPDLVLLVEALALMWVGKKLFDLACPFNLEEQLVKLDNKAISLNFVGYLTGLALILQAVVSGPVESLGQSMFEVLVWGLVGNGLLIMAGRVNNWFILKGIDNKQAMLEDSNLAVALVEVGSYLGSAAMIRAIILGESVGWAYDLGLTLFYFVLGQLSFVLYAFLYQKITSYDDLAEIKAGNAAAGITLGANLGAMGFLMAVPLSQSYSLVLFLAWFVIGNATLAGVRYALDHLVISSETLDHEIFVDKNWGAAALEGCFSVAAVLILTHLLG</sequence>
<gene>
    <name evidence="8" type="ORF">A2527_02880</name>
</gene>
<evidence type="ECO:0000256" key="3">
    <source>
        <dbReference type="ARBA" id="ARBA00022475"/>
    </source>
</evidence>
<dbReference type="PANTHER" id="PTHR40043">
    <property type="entry name" value="UPF0719 INNER MEMBRANE PROTEIN YJFL"/>
    <property type="match status" value="1"/>
</dbReference>
<feature type="transmembrane region" description="Helical" evidence="7">
    <location>
        <begin position="131"/>
        <end position="152"/>
    </location>
</feature>
<organism evidence="8 9">
    <name type="scientific">Candidatus Lambdaproteobacteria bacterium RIFOXYD2_FULL_50_16</name>
    <dbReference type="NCBI Taxonomy" id="1817772"/>
    <lineage>
        <taxon>Bacteria</taxon>
        <taxon>Pseudomonadati</taxon>
        <taxon>Pseudomonadota</taxon>
        <taxon>Candidatus Lambdaproteobacteria</taxon>
    </lineage>
</organism>
<accession>A0A1F6GFY4</accession>
<comment type="subcellular location">
    <subcellularLocation>
        <location evidence="1">Cell membrane</location>
        <topology evidence="1">Multi-pass membrane protein</topology>
    </subcellularLocation>
</comment>
<dbReference type="GO" id="GO:0005886">
    <property type="term" value="C:plasma membrane"/>
    <property type="evidence" value="ECO:0007669"/>
    <property type="project" value="UniProtKB-SubCell"/>
</dbReference>